<proteinExistence type="predicted"/>
<organism evidence="3">
    <name type="scientific">Glycine max</name>
    <name type="common">Soybean</name>
    <name type="synonym">Glycine hispida</name>
    <dbReference type="NCBI Taxonomy" id="3847"/>
    <lineage>
        <taxon>Eukaryota</taxon>
        <taxon>Viridiplantae</taxon>
        <taxon>Streptophyta</taxon>
        <taxon>Embryophyta</taxon>
        <taxon>Tracheophyta</taxon>
        <taxon>Spermatophyta</taxon>
        <taxon>Magnoliopsida</taxon>
        <taxon>eudicotyledons</taxon>
        <taxon>Gunneridae</taxon>
        <taxon>Pentapetalae</taxon>
        <taxon>rosids</taxon>
        <taxon>fabids</taxon>
        <taxon>Fabales</taxon>
        <taxon>Fabaceae</taxon>
        <taxon>Papilionoideae</taxon>
        <taxon>50 kb inversion clade</taxon>
        <taxon>NPAAA clade</taxon>
        <taxon>indigoferoid/millettioid clade</taxon>
        <taxon>Phaseoleae</taxon>
        <taxon>Glycine</taxon>
        <taxon>Glycine subgen. Soja</taxon>
    </lineage>
</organism>
<dbReference type="SMR" id="A0A0R0EVF1"/>
<sequence>MNRTQIFAYKNKPPISTTEFVNIDEEEGIVTSIAWAPDGCHLAIEVENGDQARVGSLSWNNYILTTGGMDGRIVNNDARVRHHIGESYRGHRQEICGFRWSPLGQQLASSGNNNVIHIRDRAMGSSNSLTRWLHRFEEHRAAVKALAWCPFQANLLASSGGGGDHCIKFWNTHTGACLNSNERELLSSHGFTQNQLTLWKYLPTLRFWNVFGTPQASKLVPKTSTEPFANVNCIH</sequence>
<accession>A0A0R0EVF1</accession>
<evidence type="ECO:0000256" key="2">
    <source>
        <dbReference type="ARBA" id="ARBA00022737"/>
    </source>
</evidence>
<dbReference type="GO" id="GO:1905786">
    <property type="term" value="P:positive regulation of anaphase-promoting complex-dependent catabolic process"/>
    <property type="evidence" value="ECO:0000318"/>
    <property type="project" value="GO_Central"/>
</dbReference>
<dbReference type="GO" id="GO:0016567">
    <property type="term" value="P:protein ubiquitination"/>
    <property type="evidence" value="ECO:0007669"/>
    <property type="project" value="UniProtKB-UniPathway"/>
</dbReference>
<dbReference type="GO" id="GO:1990757">
    <property type="term" value="F:ubiquitin ligase activator activity"/>
    <property type="evidence" value="ECO:0000318"/>
    <property type="project" value="GO_Central"/>
</dbReference>
<keyword evidence="1" id="KW-0853">WD repeat</keyword>
<dbReference type="PaxDb" id="3847-GLYMA19G24885.1"/>
<dbReference type="SMART" id="SM00320">
    <property type="entry name" value="WD40"/>
    <property type="match status" value="3"/>
</dbReference>
<gene>
    <name evidence="3" type="ORF">GLYMA_19G086300</name>
</gene>
<reference evidence="4" key="2">
    <citation type="submission" date="2018-02" db="UniProtKB">
        <authorList>
            <consortium name="EnsemblPlants"/>
        </authorList>
    </citation>
    <scope>IDENTIFICATION</scope>
    <source>
        <strain evidence="4">Williams 82</strain>
    </source>
</reference>
<dbReference type="UniPathway" id="UPA00143"/>
<dbReference type="PANTHER" id="PTHR19918">
    <property type="entry name" value="CELL DIVISION CYCLE 20 CDC20 FIZZY -RELATED"/>
    <property type="match status" value="1"/>
</dbReference>
<evidence type="ECO:0000313" key="5">
    <source>
        <dbReference type="Proteomes" id="UP000008827"/>
    </source>
</evidence>
<dbReference type="EnsemblPlants" id="KRG94456">
    <property type="protein sequence ID" value="KRG94456"/>
    <property type="gene ID" value="GLYMA_19G086300"/>
</dbReference>
<dbReference type="PANTHER" id="PTHR19918:SF39">
    <property type="entry name" value="TRANSDUCIN FAMILY PROTEIN_WD-40 REPEAT PROTEIN"/>
    <property type="match status" value="1"/>
</dbReference>
<dbReference type="GO" id="GO:0010997">
    <property type="term" value="F:anaphase-promoting complex binding"/>
    <property type="evidence" value="ECO:0000318"/>
    <property type="project" value="GO_Central"/>
</dbReference>
<keyword evidence="2" id="KW-0677">Repeat</keyword>
<reference evidence="3" key="3">
    <citation type="submission" date="2018-07" db="EMBL/GenBank/DDBJ databases">
        <title>WGS assembly of Glycine max.</title>
        <authorList>
            <person name="Schmutz J."/>
            <person name="Cannon S."/>
            <person name="Schlueter J."/>
            <person name="Ma J."/>
            <person name="Mitros T."/>
            <person name="Nelson W."/>
            <person name="Hyten D."/>
            <person name="Song Q."/>
            <person name="Thelen J."/>
            <person name="Cheng J."/>
            <person name="Xu D."/>
            <person name="Hellsten U."/>
            <person name="May G."/>
            <person name="Yu Y."/>
            <person name="Sakurai T."/>
            <person name="Umezawa T."/>
            <person name="Bhattacharyya M."/>
            <person name="Sandhu D."/>
            <person name="Valliyodan B."/>
            <person name="Lindquist E."/>
            <person name="Peto M."/>
            <person name="Grant D."/>
            <person name="Shu S."/>
            <person name="Goodstein D."/>
            <person name="Barry K."/>
            <person name="Futrell-Griggs M."/>
            <person name="Abernathy B."/>
            <person name="Du J."/>
            <person name="Tian Z."/>
            <person name="Zhu L."/>
            <person name="Gill N."/>
            <person name="Joshi T."/>
            <person name="Libault M."/>
            <person name="Sethuraman A."/>
            <person name="Zhang X."/>
            <person name="Shinozaki K."/>
            <person name="Nguyen H."/>
            <person name="Wing R."/>
            <person name="Cregan P."/>
            <person name="Specht J."/>
            <person name="Grimwood J."/>
            <person name="Rokhsar D."/>
            <person name="Stacey G."/>
            <person name="Shoemaker R."/>
            <person name="Jackson S."/>
        </authorList>
    </citation>
    <scope>NUCLEOTIDE SEQUENCE</scope>
    <source>
        <tissue evidence="3">Callus</tissue>
    </source>
</reference>
<reference evidence="3 4" key="1">
    <citation type="journal article" date="2010" name="Nature">
        <title>Genome sequence of the palaeopolyploid soybean.</title>
        <authorList>
            <person name="Schmutz J."/>
            <person name="Cannon S.B."/>
            <person name="Schlueter J."/>
            <person name="Ma J."/>
            <person name="Mitros T."/>
            <person name="Nelson W."/>
            <person name="Hyten D.L."/>
            <person name="Song Q."/>
            <person name="Thelen J.J."/>
            <person name="Cheng J."/>
            <person name="Xu D."/>
            <person name="Hellsten U."/>
            <person name="May G.D."/>
            <person name="Yu Y."/>
            <person name="Sakurai T."/>
            <person name="Umezawa T."/>
            <person name="Bhattacharyya M.K."/>
            <person name="Sandhu D."/>
            <person name="Valliyodan B."/>
            <person name="Lindquist E."/>
            <person name="Peto M."/>
            <person name="Grant D."/>
            <person name="Shu S."/>
            <person name="Goodstein D."/>
            <person name="Barry K."/>
            <person name="Futrell-Griggs M."/>
            <person name="Abernathy B."/>
            <person name="Du J."/>
            <person name="Tian Z."/>
            <person name="Zhu L."/>
            <person name="Gill N."/>
            <person name="Joshi T."/>
            <person name="Libault M."/>
            <person name="Sethuraman A."/>
            <person name="Zhang X.-C."/>
            <person name="Shinozaki K."/>
            <person name="Nguyen H.T."/>
            <person name="Wing R.A."/>
            <person name="Cregan P."/>
            <person name="Specht J."/>
            <person name="Grimwood J."/>
            <person name="Rokhsar D."/>
            <person name="Stacey G."/>
            <person name="Shoemaker R.C."/>
            <person name="Jackson S.A."/>
        </authorList>
    </citation>
    <scope>NUCLEOTIDE SEQUENCE</scope>
    <source>
        <strain evidence="4">cv. Williams 82</strain>
        <tissue evidence="3">Callus</tissue>
    </source>
</reference>
<name>A0A0R0EVF1_SOYBN</name>
<protein>
    <submittedName>
        <fullName evidence="3 4">Uncharacterized protein</fullName>
    </submittedName>
</protein>
<dbReference type="GO" id="GO:0005680">
    <property type="term" value="C:anaphase-promoting complex"/>
    <property type="evidence" value="ECO:0000318"/>
    <property type="project" value="GO_Central"/>
</dbReference>
<evidence type="ECO:0000256" key="1">
    <source>
        <dbReference type="ARBA" id="ARBA00022574"/>
    </source>
</evidence>
<dbReference type="InterPro" id="IPR015943">
    <property type="entry name" value="WD40/YVTN_repeat-like_dom_sf"/>
</dbReference>
<dbReference type="InterPro" id="IPR033010">
    <property type="entry name" value="Cdc20/Fizzy"/>
</dbReference>
<evidence type="ECO:0000313" key="4">
    <source>
        <dbReference type="EnsemblPlants" id="KRG94456"/>
    </source>
</evidence>
<dbReference type="Gene3D" id="2.130.10.10">
    <property type="entry name" value="YVTN repeat-like/Quinoprotein amine dehydrogenase"/>
    <property type="match status" value="1"/>
</dbReference>
<evidence type="ECO:0000313" key="3">
    <source>
        <dbReference type="EMBL" id="KRG94456.1"/>
    </source>
</evidence>
<dbReference type="EMBL" id="CM000852">
    <property type="protein sequence ID" value="KRG94456.1"/>
    <property type="molecule type" value="Genomic_DNA"/>
</dbReference>
<dbReference type="GO" id="GO:0031145">
    <property type="term" value="P:anaphase-promoting complex-dependent catabolic process"/>
    <property type="evidence" value="ECO:0000318"/>
    <property type="project" value="GO_Central"/>
</dbReference>
<dbReference type="OMA" id="MTCKSAT"/>
<dbReference type="Pfam" id="PF00400">
    <property type="entry name" value="WD40"/>
    <property type="match status" value="2"/>
</dbReference>
<dbReference type="InterPro" id="IPR036322">
    <property type="entry name" value="WD40_repeat_dom_sf"/>
</dbReference>
<keyword evidence="5" id="KW-1185">Reference proteome</keyword>
<dbReference type="AlphaFoldDB" id="A0A0R0EVF1"/>
<dbReference type="InterPro" id="IPR001680">
    <property type="entry name" value="WD40_rpt"/>
</dbReference>
<dbReference type="SUPFAM" id="SSF50978">
    <property type="entry name" value="WD40 repeat-like"/>
    <property type="match status" value="1"/>
</dbReference>
<dbReference type="Gramene" id="KRG94456">
    <property type="protein sequence ID" value="KRG94456"/>
    <property type="gene ID" value="GLYMA_19G086300"/>
</dbReference>
<dbReference type="Proteomes" id="UP000008827">
    <property type="component" value="Chromosome 19"/>
</dbReference>
<dbReference type="STRING" id="3847.A0A0R0EVF1"/>
<dbReference type="InParanoid" id="A0A0R0EVF1"/>